<dbReference type="EMBL" id="JABCKI010000191">
    <property type="protein sequence ID" value="KAG5651849.1"/>
    <property type="molecule type" value="Genomic_DNA"/>
</dbReference>
<reference evidence="7" key="1">
    <citation type="submission" date="2021-02" db="EMBL/GenBank/DDBJ databases">
        <authorList>
            <person name="Nieuwenhuis M."/>
            <person name="Van De Peppel L.J.J."/>
        </authorList>
    </citation>
    <scope>NUCLEOTIDE SEQUENCE</scope>
    <source>
        <strain evidence="7">D49</strain>
    </source>
</reference>
<comment type="cofactor">
    <cofactor evidence="5">
        <name>FAD</name>
        <dbReference type="ChEBI" id="CHEBI:57692"/>
    </cofactor>
</comment>
<evidence type="ECO:0000256" key="3">
    <source>
        <dbReference type="ARBA" id="ARBA00023002"/>
    </source>
</evidence>
<dbReference type="Proteomes" id="UP000717328">
    <property type="component" value="Unassembled WGS sequence"/>
</dbReference>
<gene>
    <name evidence="7" type="ORF">H0H81_007225</name>
</gene>
<dbReference type="GO" id="GO:0005739">
    <property type="term" value="C:mitochondrion"/>
    <property type="evidence" value="ECO:0007669"/>
    <property type="project" value="TreeGrafter"/>
</dbReference>
<dbReference type="PANTHER" id="PTHR13914:SF0">
    <property type="entry name" value="PROLINE DEHYDROGENASE 1, MITOCHONDRIAL"/>
    <property type="match status" value="1"/>
</dbReference>
<evidence type="ECO:0000256" key="1">
    <source>
        <dbReference type="ARBA" id="ARBA00005869"/>
    </source>
</evidence>
<keyword evidence="5" id="KW-0285">Flavoprotein</keyword>
<evidence type="ECO:0000256" key="5">
    <source>
        <dbReference type="RuleBase" id="RU364054"/>
    </source>
</evidence>
<reference evidence="7" key="2">
    <citation type="submission" date="2021-10" db="EMBL/GenBank/DDBJ databases">
        <title>Phylogenomics reveals ancestral predisposition of the termite-cultivated fungus Termitomyces towards a domesticated lifestyle.</title>
        <authorList>
            <person name="Auxier B."/>
            <person name="Grum-Grzhimaylo A."/>
            <person name="Cardenas M.E."/>
            <person name="Lodge J.D."/>
            <person name="Laessoe T."/>
            <person name="Pedersen O."/>
            <person name="Smith M.E."/>
            <person name="Kuyper T.W."/>
            <person name="Franco-Molano E.A."/>
            <person name="Baroni T.J."/>
            <person name="Aanen D.K."/>
        </authorList>
    </citation>
    <scope>NUCLEOTIDE SEQUENCE</scope>
    <source>
        <strain evidence="7">D49</strain>
    </source>
</reference>
<dbReference type="EC" id="1.5.5.2" evidence="2 5"/>
<protein>
    <recommendedName>
        <fullName evidence="2 5">Proline dehydrogenase</fullName>
        <ecNumber evidence="2 5">1.5.5.2</ecNumber>
    </recommendedName>
</protein>
<evidence type="ECO:0000256" key="4">
    <source>
        <dbReference type="ARBA" id="ARBA00023062"/>
    </source>
</evidence>
<dbReference type="InterPro" id="IPR029041">
    <property type="entry name" value="FAD-linked_oxidoreductase-like"/>
</dbReference>
<dbReference type="OrthoDB" id="5464at2759"/>
<name>A0A9P7GJM4_9AGAR</name>
<feature type="domain" description="Proline dehydrogenase" evidence="6">
    <location>
        <begin position="174"/>
        <end position="562"/>
    </location>
</feature>
<dbReference type="GO" id="GO:0004657">
    <property type="term" value="F:proline dehydrogenase activity"/>
    <property type="evidence" value="ECO:0007669"/>
    <property type="project" value="UniProtKB-EC"/>
</dbReference>
<evidence type="ECO:0000313" key="7">
    <source>
        <dbReference type="EMBL" id="KAG5651849.1"/>
    </source>
</evidence>
<dbReference type="SUPFAM" id="SSF51730">
    <property type="entry name" value="FAD-linked oxidoreductase"/>
    <property type="match status" value="1"/>
</dbReference>
<comment type="caution">
    <text evidence="7">The sequence shown here is derived from an EMBL/GenBank/DDBJ whole genome shotgun (WGS) entry which is preliminary data.</text>
</comment>
<sequence>MLRACLGPAALARTCLRTRTSSLLHHQHRPRWHSTTSPSASERKPRLLLGLVGGTAVLATSIIYADSVNADPAADSLPALFRAYAVYSMCSIPAIVDNAPALLRLADLPIPGARWLIQSLVRVTFFDQFVGGDTAQDALPVIARLRAGNKGTLLVYSVEVDEAEAMAGASSSTSPHERIVDEIVRCVDAAADFEDSLEAEVRTTSVAVKLSALIPDAHILVKLSKYLLTTRPPTPTPVPFPGSPHDSDLDILSSPIPPTPDLTPTDLAALRILHMALRRICAHAAARRVRVIFDAEYSWYQPAIDALTHALSREFNAAGQPLVYATYQAYLRRTPAQLAQALADAQAGGYALGIKLVRGAYHPYEVSAHAVASDSTTAAHRSSTSISPDPLPPVWLTKNDTDACYDDCARMVLRAVADDLRCQVVDPRSSRPGPTAAAPPYWTSWWSSSPASPEEKGTQDKAAAPSVAVLFGTHNWASCCLVLDELVRTGLARSDTDKVYIPDAVTSRVAVGQLYGMCDDLTDDLAQRTVCSAPFVVKYLPYGALGEVMPYLSRRALENRSVLGEGGAARERARAGREIWARVRGMLRLDR</sequence>
<dbReference type="InterPro" id="IPR015659">
    <property type="entry name" value="Proline_oxidase"/>
</dbReference>
<proteinExistence type="inferred from homology"/>
<keyword evidence="4 5" id="KW-0642">Proline metabolism</keyword>
<evidence type="ECO:0000313" key="8">
    <source>
        <dbReference type="Proteomes" id="UP000717328"/>
    </source>
</evidence>
<dbReference type="InterPro" id="IPR002872">
    <property type="entry name" value="Proline_DH_dom"/>
</dbReference>
<accession>A0A9P7GJM4</accession>
<dbReference type="PANTHER" id="PTHR13914">
    <property type="entry name" value="PROLINE OXIDASE"/>
    <property type="match status" value="1"/>
</dbReference>
<keyword evidence="3 5" id="KW-0560">Oxidoreductase</keyword>
<keyword evidence="5" id="KW-0274">FAD</keyword>
<evidence type="ECO:0000259" key="6">
    <source>
        <dbReference type="Pfam" id="PF01619"/>
    </source>
</evidence>
<comment type="function">
    <text evidence="5">Converts proline to delta-1-pyrroline-5-carboxylate.</text>
</comment>
<keyword evidence="8" id="KW-1185">Reference proteome</keyword>
<organism evidence="7 8">
    <name type="scientific">Sphagnurus paluster</name>
    <dbReference type="NCBI Taxonomy" id="117069"/>
    <lineage>
        <taxon>Eukaryota</taxon>
        <taxon>Fungi</taxon>
        <taxon>Dikarya</taxon>
        <taxon>Basidiomycota</taxon>
        <taxon>Agaricomycotina</taxon>
        <taxon>Agaricomycetes</taxon>
        <taxon>Agaricomycetidae</taxon>
        <taxon>Agaricales</taxon>
        <taxon>Tricholomatineae</taxon>
        <taxon>Lyophyllaceae</taxon>
        <taxon>Sphagnurus</taxon>
    </lineage>
</organism>
<dbReference type="Gene3D" id="3.20.20.220">
    <property type="match status" value="1"/>
</dbReference>
<dbReference type="GO" id="GO:0010133">
    <property type="term" value="P:L-proline catabolic process to L-glutamate"/>
    <property type="evidence" value="ECO:0007669"/>
    <property type="project" value="TreeGrafter"/>
</dbReference>
<comment type="similarity">
    <text evidence="1 5">Belongs to the proline oxidase family.</text>
</comment>
<dbReference type="Pfam" id="PF01619">
    <property type="entry name" value="Pro_dh"/>
    <property type="match status" value="1"/>
</dbReference>
<dbReference type="AlphaFoldDB" id="A0A9P7GJM4"/>
<evidence type="ECO:0000256" key="2">
    <source>
        <dbReference type="ARBA" id="ARBA00012695"/>
    </source>
</evidence>
<dbReference type="GO" id="GO:0071949">
    <property type="term" value="F:FAD binding"/>
    <property type="evidence" value="ECO:0007669"/>
    <property type="project" value="TreeGrafter"/>
</dbReference>
<comment type="catalytic activity">
    <reaction evidence="5">
        <text>L-proline + a quinone = (S)-1-pyrroline-5-carboxylate + a quinol + H(+)</text>
        <dbReference type="Rhea" id="RHEA:23784"/>
        <dbReference type="ChEBI" id="CHEBI:15378"/>
        <dbReference type="ChEBI" id="CHEBI:17388"/>
        <dbReference type="ChEBI" id="CHEBI:24646"/>
        <dbReference type="ChEBI" id="CHEBI:60039"/>
        <dbReference type="ChEBI" id="CHEBI:132124"/>
        <dbReference type="EC" id="1.5.5.2"/>
    </reaction>
</comment>